<feature type="transmembrane region" description="Helical" evidence="4">
    <location>
        <begin position="71"/>
        <end position="93"/>
    </location>
</feature>
<evidence type="ECO:0000256" key="1">
    <source>
        <dbReference type="ARBA" id="ARBA00023015"/>
    </source>
</evidence>
<keyword evidence="4" id="KW-0812">Transmembrane</keyword>
<accession>A0ABW5TM26</accession>
<reference evidence="7" key="1">
    <citation type="journal article" date="2019" name="Int. J. Syst. Evol. Microbiol.">
        <title>The Global Catalogue of Microorganisms (GCM) 10K type strain sequencing project: providing services to taxonomists for standard genome sequencing and annotation.</title>
        <authorList>
            <consortium name="The Broad Institute Genomics Platform"/>
            <consortium name="The Broad Institute Genome Sequencing Center for Infectious Disease"/>
            <person name="Wu L."/>
            <person name="Ma J."/>
        </authorList>
    </citation>
    <scope>NUCLEOTIDE SEQUENCE [LARGE SCALE GENOMIC DNA]</scope>
    <source>
        <strain evidence="7">KCTC 42456</strain>
    </source>
</reference>
<name>A0ABW5TM26_9SPHI</name>
<evidence type="ECO:0000256" key="4">
    <source>
        <dbReference type="SAM" id="Phobius"/>
    </source>
</evidence>
<dbReference type="InterPro" id="IPR009057">
    <property type="entry name" value="Homeodomain-like_sf"/>
</dbReference>
<dbReference type="Proteomes" id="UP001597546">
    <property type="component" value="Unassembled WGS sequence"/>
</dbReference>
<keyword evidence="2" id="KW-0238">DNA-binding</keyword>
<evidence type="ECO:0000259" key="5">
    <source>
        <dbReference type="PROSITE" id="PS01124"/>
    </source>
</evidence>
<feature type="domain" description="HTH araC/xylS-type" evidence="5">
    <location>
        <begin position="291"/>
        <end position="394"/>
    </location>
</feature>
<sequence length="394" mass="46304">MLFEFNLYSTLPLIFFFHILIYSILFFIRSSRQENYADKLMGWFLFIGAFIVVPWMVGFAGWYDNQPYRDILFFTPFVHTLAIGPLLYVYVRAITDFNFRITGKAYLHFLPAILYLVYRLTSTGVDILVFDKYNLTNEYEDPDFAGWYSALSTLSVLVYLFLSIKHFRAYKQYIKLTTSFADLVSLKWLRNFLYAFGLLTILPIIKDILSNFSFFEKMRYFCPWFYYVAFAIVVYYIAINAYQAVYIHLRKIEFKPQLLLAYQETGKDLELKPDEEVVVLPVDEKGIELKNGILKLMEDELLFEQPDLTLSDIAEKLATNSVILSKAVNQQFGMNFNDFINQYRVNAVIERIKDPKFKNQTLLAIAFDAGFNSKATFNRAFKKFTNKNPKEYLN</sequence>
<feature type="transmembrane region" description="Helical" evidence="4">
    <location>
        <begin position="188"/>
        <end position="205"/>
    </location>
</feature>
<proteinExistence type="predicted"/>
<feature type="transmembrane region" description="Helical" evidence="4">
    <location>
        <begin position="145"/>
        <end position="167"/>
    </location>
</feature>
<keyword evidence="4" id="KW-0472">Membrane</keyword>
<dbReference type="EMBL" id="JBHULV010000003">
    <property type="protein sequence ID" value="MFD2730144.1"/>
    <property type="molecule type" value="Genomic_DNA"/>
</dbReference>
<dbReference type="Pfam" id="PF12833">
    <property type="entry name" value="HTH_18"/>
    <property type="match status" value="1"/>
</dbReference>
<feature type="transmembrane region" description="Helical" evidence="4">
    <location>
        <begin position="40"/>
        <end position="59"/>
    </location>
</feature>
<dbReference type="InterPro" id="IPR018062">
    <property type="entry name" value="HTH_AraC-typ_CS"/>
</dbReference>
<feature type="transmembrane region" description="Helical" evidence="4">
    <location>
        <begin position="6"/>
        <end position="28"/>
    </location>
</feature>
<dbReference type="PANTHER" id="PTHR43280">
    <property type="entry name" value="ARAC-FAMILY TRANSCRIPTIONAL REGULATOR"/>
    <property type="match status" value="1"/>
</dbReference>
<dbReference type="SMART" id="SM00342">
    <property type="entry name" value="HTH_ARAC"/>
    <property type="match status" value="1"/>
</dbReference>
<dbReference type="InterPro" id="IPR018060">
    <property type="entry name" value="HTH_AraC"/>
</dbReference>
<protein>
    <submittedName>
        <fullName evidence="6">Helix-turn-helix domain-containing protein</fullName>
    </submittedName>
</protein>
<dbReference type="PROSITE" id="PS00041">
    <property type="entry name" value="HTH_ARAC_FAMILY_1"/>
    <property type="match status" value="1"/>
</dbReference>
<dbReference type="SUPFAM" id="SSF46689">
    <property type="entry name" value="Homeodomain-like"/>
    <property type="match status" value="1"/>
</dbReference>
<keyword evidence="7" id="KW-1185">Reference proteome</keyword>
<comment type="caution">
    <text evidence="6">The sequence shown here is derived from an EMBL/GenBank/DDBJ whole genome shotgun (WGS) entry which is preliminary data.</text>
</comment>
<evidence type="ECO:0000313" key="6">
    <source>
        <dbReference type="EMBL" id="MFD2730144.1"/>
    </source>
</evidence>
<gene>
    <name evidence="6" type="ORF">ACFSSE_00345</name>
</gene>
<dbReference type="Gene3D" id="1.10.10.60">
    <property type="entry name" value="Homeodomain-like"/>
    <property type="match status" value="2"/>
</dbReference>
<feature type="transmembrane region" description="Helical" evidence="4">
    <location>
        <begin position="225"/>
        <end position="249"/>
    </location>
</feature>
<dbReference type="RefSeq" id="WP_379041166.1">
    <property type="nucleotide sequence ID" value="NZ_JBHSKW010000008.1"/>
</dbReference>
<keyword evidence="4" id="KW-1133">Transmembrane helix</keyword>
<evidence type="ECO:0000256" key="3">
    <source>
        <dbReference type="ARBA" id="ARBA00023163"/>
    </source>
</evidence>
<feature type="transmembrane region" description="Helical" evidence="4">
    <location>
        <begin position="105"/>
        <end position="125"/>
    </location>
</feature>
<keyword evidence="1" id="KW-0805">Transcription regulation</keyword>
<keyword evidence="3" id="KW-0804">Transcription</keyword>
<evidence type="ECO:0000313" key="7">
    <source>
        <dbReference type="Proteomes" id="UP001597546"/>
    </source>
</evidence>
<dbReference type="PROSITE" id="PS01124">
    <property type="entry name" value="HTH_ARAC_FAMILY_2"/>
    <property type="match status" value="1"/>
</dbReference>
<evidence type="ECO:0000256" key="2">
    <source>
        <dbReference type="ARBA" id="ARBA00023125"/>
    </source>
</evidence>
<dbReference type="PANTHER" id="PTHR43280:SF29">
    <property type="entry name" value="ARAC-FAMILY TRANSCRIPTIONAL REGULATOR"/>
    <property type="match status" value="1"/>
</dbReference>
<organism evidence="6 7">
    <name type="scientific">Pedobacter alpinus</name>
    <dbReference type="NCBI Taxonomy" id="1590643"/>
    <lineage>
        <taxon>Bacteria</taxon>
        <taxon>Pseudomonadati</taxon>
        <taxon>Bacteroidota</taxon>
        <taxon>Sphingobacteriia</taxon>
        <taxon>Sphingobacteriales</taxon>
        <taxon>Sphingobacteriaceae</taxon>
        <taxon>Pedobacter</taxon>
    </lineage>
</organism>